<keyword evidence="3" id="KW-1185">Reference proteome</keyword>
<keyword evidence="1" id="KW-0812">Transmembrane</keyword>
<feature type="transmembrane region" description="Helical" evidence="1">
    <location>
        <begin position="72"/>
        <end position="92"/>
    </location>
</feature>
<feature type="transmembrane region" description="Helical" evidence="1">
    <location>
        <begin position="104"/>
        <end position="129"/>
    </location>
</feature>
<dbReference type="PANTHER" id="PTHR43044:SF1">
    <property type="entry name" value="QUINOL:CYTOCHROME C OXIDOREDUCTASE QUINONE-BINDING SUBUNIT 2"/>
    <property type="match status" value="1"/>
</dbReference>
<feature type="transmembrane region" description="Helical" evidence="1">
    <location>
        <begin position="326"/>
        <end position="345"/>
    </location>
</feature>
<evidence type="ECO:0000313" key="3">
    <source>
        <dbReference type="Proteomes" id="UP001228113"/>
    </source>
</evidence>
<dbReference type="RefSeq" id="WP_316411129.1">
    <property type="nucleotide sequence ID" value="NZ_AP027081.1"/>
</dbReference>
<dbReference type="KEGG" id="msea:METESE_07900"/>
<keyword evidence="1" id="KW-1133">Transmembrane helix</keyword>
<keyword evidence="1" id="KW-0472">Membrane</keyword>
<gene>
    <name evidence="2" type="ORF">METESE_07900</name>
</gene>
<feature type="transmembrane region" description="Helical" evidence="1">
    <location>
        <begin position="224"/>
        <end position="243"/>
    </location>
</feature>
<dbReference type="PANTHER" id="PTHR43044">
    <property type="match status" value="1"/>
</dbReference>
<dbReference type="EMBL" id="AP027081">
    <property type="protein sequence ID" value="BDU75832.1"/>
    <property type="molecule type" value="Genomic_DNA"/>
</dbReference>
<name>A0AA48KCZ7_9BACT</name>
<reference evidence="2" key="1">
    <citation type="journal article" date="2023" name="Int. J. Syst. Evol. Microbiol.">
        <title>Mesoterricola silvestris gen. nov., sp. nov., Mesoterricola sediminis sp. nov., Geothrix oryzae sp. nov., Geothrix edaphica sp. nov., Geothrix rubra sp. nov., and Geothrix limicola sp. nov., six novel members of Acidobacteriota isolated from soils.</title>
        <authorList>
            <person name="Itoh H."/>
            <person name="Sugisawa Y."/>
            <person name="Mise K."/>
            <person name="Xu Z."/>
            <person name="Kuniyasu M."/>
            <person name="Ushijima N."/>
            <person name="Kawano K."/>
            <person name="Kobayashi E."/>
            <person name="Shiratori Y."/>
            <person name="Masuda Y."/>
            <person name="Senoo K."/>
        </authorList>
    </citation>
    <scope>NUCLEOTIDE SEQUENCE</scope>
    <source>
        <strain evidence="2">W786</strain>
    </source>
</reference>
<dbReference type="AlphaFoldDB" id="A0AA48KCZ7"/>
<proteinExistence type="predicted"/>
<feature type="transmembrane region" description="Helical" evidence="1">
    <location>
        <begin position="28"/>
        <end position="51"/>
    </location>
</feature>
<dbReference type="Proteomes" id="UP001228113">
    <property type="component" value="Chromosome"/>
</dbReference>
<feature type="transmembrane region" description="Helical" evidence="1">
    <location>
        <begin position="182"/>
        <end position="203"/>
    </location>
</feature>
<feature type="transmembrane region" description="Helical" evidence="1">
    <location>
        <begin position="150"/>
        <end position="170"/>
    </location>
</feature>
<feature type="transmembrane region" description="Helical" evidence="1">
    <location>
        <begin position="263"/>
        <end position="283"/>
    </location>
</feature>
<organism evidence="2 3">
    <name type="scientific">Mesoterricola sediminis</name>
    <dbReference type="NCBI Taxonomy" id="2927980"/>
    <lineage>
        <taxon>Bacteria</taxon>
        <taxon>Pseudomonadati</taxon>
        <taxon>Acidobacteriota</taxon>
        <taxon>Holophagae</taxon>
        <taxon>Holophagales</taxon>
        <taxon>Holophagaceae</taxon>
        <taxon>Mesoterricola</taxon>
    </lineage>
</organism>
<evidence type="ECO:0000313" key="2">
    <source>
        <dbReference type="EMBL" id="BDU75832.1"/>
    </source>
</evidence>
<feature type="transmembrane region" description="Helical" evidence="1">
    <location>
        <begin position="295"/>
        <end position="314"/>
    </location>
</feature>
<evidence type="ECO:0000256" key="1">
    <source>
        <dbReference type="SAM" id="Phobius"/>
    </source>
</evidence>
<protein>
    <submittedName>
        <fullName evidence="2">Membrane protein</fullName>
    </submittedName>
</protein>
<accession>A0AA48KCZ7</accession>
<sequence>MTRLLRLAAAAGALGAYTAWRVDPLRFWGAWITAFLFLQTLVLGCLFQPALEHLVGARWSVPLRRVPERLATLAWPLAPVAALALGALGPLYPGWPAGGAKATWLGAPAVALRVTLAMGLCLLSAQVLTGLSLRMAAGDAAVHGARLRRFAPGFMALYALVITQTAYDWVGGLTPAWYSDLLGVYLTAGSLLAGFAATTLATLALRRQGRLPGLRPDHLHNLGAWLFAFTAFWAYIAYAQYLLMWYGNLPDEAGWYLLRLQGGWRKASVCLALLRFAVPFLLLLPRAAKSDPRRLAGVALLVLAGHLLDTAWLVLPSAGLPLRFGWPEAAIALALGGAGLAWLGWADRLGADLPQGDPRLASGLGFRL</sequence>